<feature type="domain" description="Serpin" evidence="4">
    <location>
        <begin position="105"/>
        <end position="466"/>
    </location>
</feature>
<dbReference type="GO" id="GO:0005615">
    <property type="term" value="C:extracellular space"/>
    <property type="evidence" value="ECO:0000318"/>
    <property type="project" value="GO_Central"/>
</dbReference>
<dbReference type="GO" id="GO:0004867">
    <property type="term" value="F:serine-type endopeptidase inhibitor activity"/>
    <property type="evidence" value="ECO:0007669"/>
    <property type="project" value="InterPro"/>
</dbReference>
<feature type="transmembrane region" description="Helical" evidence="3">
    <location>
        <begin position="121"/>
        <end position="139"/>
    </location>
</feature>
<dbReference type="OMA" id="THENGHH"/>
<dbReference type="Proteomes" id="UP000215914">
    <property type="component" value="Chromosome 13"/>
</dbReference>
<dbReference type="InterPro" id="IPR000215">
    <property type="entry name" value="Serpin_fam"/>
</dbReference>
<dbReference type="Gramene" id="mRNA:HanXRQr2_Chr05g0222961">
    <property type="protein sequence ID" value="mRNA:HanXRQr2_Chr05g0222961"/>
    <property type="gene ID" value="HanXRQr2_Chr05g0222961"/>
</dbReference>
<evidence type="ECO:0000256" key="2">
    <source>
        <dbReference type="RuleBase" id="RU000411"/>
    </source>
</evidence>
<organism evidence="6 7">
    <name type="scientific">Helianthus annuus</name>
    <name type="common">Common sunflower</name>
    <dbReference type="NCBI Taxonomy" id="4232"/>
    <lineage>
        <taxon>Eukaryota</taxon>
        <taxon>Viridiplantae</taxon>
        <taxon>Streptophyta</taxon>
        <taxon>Embryophyta</taxon>
        <taxon>Tracheophyta</taxon>
        <taxon>Spermatophyta</taxon>
        <taxon>Magnoliopsida</taxon>
        <taxon>eudicotyledons</taxon>
        <taxon>Gunneridae</taxon>
        <taxon>Pentapetalae</taxon>
        <taxon>asterids</taxon>
        <taxon>campanulids</taxon>
        <taxon>Asterales</taxon>
        <taxon>Asteraceae</taxon>
        <taxon>Asteroideae</taxon>
        <taxon>Heliantheae alliance</taxon>
        <taxon>Heliantheae</taxon>
        <taxon>Helianthus</taxon>
    </lineage>
</organism>
<evidence type="ECO:0000313" key="7">
    <source>
        <dbReference type="Proteomes" id="UP000215914"/>
    </source>
</evidence>
<dbReference type="EMBL" id="MNCJ02000320">
    <property type="protein sequence ID" value="KAF5806569.1"/>
    <property type="molecule type" value="Genomic_DNA"/>
</dbReference>
<keyword evidence="3" id="KW-0812">Transmembrane</keyword>
<dbReference type="InterPro" id="IPR023796">
    <property type="entry name" value="Serpin_dom"/>
</dbReference>
<dbReference type="EMBL" id="CM007902">
    <property type="protein sequence ID" value="OTG02789.1"/>
    <property type="molecule type" value="Genomic_DNA"/>
</dbReference>
<sequence>MFSDSQKDSGLVTNSVLGSMGATWIPSMQALFSFLILSISLLLVTTRYSSVFNIPPVDFISKADVHSFQPQHLNESLQPPITNFQPPHVDESPQPSISNKTRASMALATHLLTQKQNDSNVVLSPLSIHVLLSMVAVAYDYDHRRDRLLTFLETKSTYELSMLQRKFLSSIVADGSPNSGPQLSFENAVWIDKNLLHSCSFKSVVTGGSYGAAYNRVDYNRTKAVEVDNEVNLWAEKKTSGYIKEVILANDATSTFRRLIFANVVYFKGEWSQKFDPTKTKESDFHLIDGNKVQIPFMTSKEDQFVTEYDDFKVVGLPYSQGQDKRQFTMYIFLPDAKDGLQSLLQKIDYTPEFFERHIPREMVEVGQFLIPKFNISFGFEVSDMLKEFGLVLPFNSTDGPISIHQKSFVEVNEEGIEAAPATLMMDSSARMARDKVDFVANHPFLFVIREDVSGVVLFMGKVIDPSVVE</sequence>
<gene>
    <name evidence="6" type="ORF">HannXRQ_Chr13g0416971</name>
    <name evidence="5" type="ORF">HanXRQr2_Chr05g0222961</name>
</gene>
<dbReference type="InterPro" id="IPR036186">
    <property type="entry name" value="Serpin_sf"/>
</dbReference>
<feature type="transmembrane region" description="Helical" evidence="3">
    <location>
        <begin position="24"/>
        <end position="44"/>
    </location>
</feature>
<evidence type="ECO:0000256" key="3">
    <source>
        <dbReference type="SAM" id="Phobius"/>
    </source>
</evidence>
<reference evidence="5" key="3">
    <citation type="submission" date="2020-06" db="EMBL/GenBank/DDBJ databases">
        <title>Helianthus annuus Genome sequencing and assembly Release 2.</title>
        <authorList>
            <person name="Gouzy J."/>
            <person name="Langlade N."/>
            <person name="Munos S."/>
        </authorList>
    </citation>
    <scope>NUCLEOTIDE SEQUENCE</scope>
    <source>
        <tissue evidence="5">Leaves</tissue>
    </source>
</reference>
<dbReference type="Pfam" id="PF00079">
    <property type="entry name" value="Serpin"/>
    <property type="match status" value="1"/>
</dbReference>
<evidence type="ECO:0000313" key="5">
    <source>
        <dbReference type="EMBL" id="KAF5806569.1"/>
    </source>
</evidence>
<keyword evidence="3" id="KW-0472">Membrane</keyword>
<reference evidence="5 7" key="1">
    <citation type="journal article" date="2017" name="Nature">
        <title>The sunflower genome provides insights into oil metabolism, flowering and Asterid evolution.</title>
        <authorList>
            <person name="Badouin H."/>
            <person name="Gouzy J."/>
            <person name="Grassa C.J."/>
            <person name="Murat F."/>
            <person name="Staton S.E."/>
            <person name="Cottret L."/>
            <person name="Lelandais-Briere C."/>
            <person name="Owens G.L."/>
            <person name="Carrere S."/>
            <person name="Mayjonade B."/>
            <person name="Legrand L."/>
            <person name="Gill N."/>
            <person name="Kane N.C."/>
            <person name="Bowers J.E."/>
            <person name="Hubner S."/>
            <person name="Bellec A."/>
            <person name="Berard A."/>
            <person name="Berges H."/>
            <person name="Blanchet N."/>
            <person name="Boniface M.C."/>
            <person name="Brunel D."/>
            <person name="Catrice O."/>
            <person name="Chaidir N."/>
            <person name="Claudel C."/>
            <person name="Donnadieu C."/>
            <person name="Faraut T."/>
            <person name="Fievet G."/>
            <person name="Helmstetter N."/>
            <person name="King M."/>
            <person name="Knapp S.J."/>
            <person name="Lai Z."/>
            <person name="Le Paslier M.C."/>
            <person name="Lippi Y."/>
            <person name="Lorenzon L."/>
            <person name="Mandel J.R."/>
            <person name="Marage G."/>
            <person name="Marchand G."/>
            <person name="Marquand E."/>
            <person name="Bret-Mestries E."/>
            <person name="Morien E."/>
            <person name="Nambeesan S."/>
            <person name="Nguyen T."/>
            <person name="Pegot-Espagnet P."/>
            <person name="Pouilly N."/>
            <person name="Raftis F."/>
            <person name="Sallet E."/>
            <person name="Schiex T."/>
            <person name="Thomas J."/>
            <person name="Vandecasteele C."/>
            <person name="Vares D."/>
            <person name="Vear F."/>
            <person name="Vautrin S."/>
            <person name="Crespi M."/>
            <person name="Mangin B."/>
            <person name="Burke J.M."/>
            <person name="Salse J."/>
            <person name="Munos S."/>
            <person name="Vincourt P."/>
            <person name="Rieseberg L.H."/>
            <person name="Langlade N.B."/>
        </authorList>
    </citation>
    <scope>NUCLEOTIDE SEQUENCE [LARGE SCALE GENOMIC DNA]</scope>
    <source>
        <strain evidence="7">cv. SF193</strain>
        <tissue evidence="5">Leaves</tissue>
    </source>
</reference>
<dbReference type="PANTHER" id="PTHR11461:SF211">
    <property type="entry name" value="GH10112P-RELATED"/>
    <property type="match status" value="1"/>
</dbReference>
<dbReference type="SUPFAM" id="SSF56574">
    <property type="entry name" value="Serpins"/>
    <property type="match status" value="1"/>
</dbReference>
<evidence type="ECO:0000259" key="4">
    <source>
        <dbReference type="SMART" id="SM00093"/>
    </source>
</evidence>
<dbReference type="PROSITE" id="PS00284">
    <property type="entry name" value="SERPIN"/>
    <property type="match status" value="1"/>
</dbReference>
<proteinExistence type="inferred from homology"/>
<dbReference type="Gene3D" id="2.30.39.10">
    <property type="entry name" value="Alpha-1-antitrypsin, domain 1"/>
    <property type="match status" value="1"/>
</dbReference>
<accession>A0A251SW02</accession>
<name>A0A251SW02_HELAN</name>
<dbReference type="InterPro" id="IPR042185">
    <property type="entry name" value="Serpin_sf_2"/>
</dbReference>
<dbReference type="CDD" id="cd02043">
    <property type="entry name" value="serpinP_plants"/>
    <property type="match status" value="1"/>
</dbReference>
<dbReference type="AlphaFoldDB" id="A0A251SW02"/>
<dbReference type="PANTHER" id="PTHR11461">
    <property type="entry name" value="SERINE PROTEASE INHIBITOR, SERPIN"/>
    <property type="match status" value="1"/>
</dbReference>
<dbReference type="InterPro" id="IPR023795">
    <property type="entry name" value="Serpin_CS"/>
</dbReference>
<protein>
    <submittedName>
        <fullName evidence="6">Putative serpin</fullName>
    </submittedName>
    <submittedName>
        <fullName evidence="5">Serpin family protein</fullName>
    </submittedName>
</protein>
<keyword evidence="7" id="KW-1185">Reference proteome</keyword>
<dbReference type="InParanoid" id="A0A251SW02"/>
<evidence type="ECO:0000256" key="1">
    <source>
        <dbReference type="ARBA" id="ARBA00009500"/>
    </source>
</evidence>
<dbReference type="InterPro" id="IPR042178">
    <property type="entry name" value="Serpin_sf_1"/>
</dbReference>
<dbReference type="Gene3D" id="3.30.497.10">
    <property type="entry name" value="Antithrombin, subunit I, domain 2"/>
    <property type="match status" value="1"/>
</dbReference>
<reference evidence="6" key="2">
    <citation type="submission" date="2017-02" db="EMBL/GenBank/DDBJ databases">
        <title>Sunflower complete genome.</title>
        <authorList>
            <person name="Langlade N."/>
            <person name="Munos S."/>
        </authorList>
    </citation>
    <scope>NUCLEOTIDE SEQUENCE [LARGE SCALE GENOMIC DNA]</scope>
    <source>
        <tissue evidence="6">Leaves</tissue>
    </source>
</reference>
<evidence type="ECO:0000313" key="6">
    <source>
        <dbReference type="EMBL" id="OTG02789.1"/>
    </source>
</evidence>
<dbReference type="SMART" id="SM00093">
    <property type="entry name" value="SERPIN"/>
    <property type="match status" value="1"/>
</dbReference>
<keyword evidence="3" id="KW-1133">Transmembrane helix</keyword>
<comment type="similarity">
    <text evidence="1 2">Belongs to the serpin family.</text>
</comment>